<reference evidence="2 3" key="1">
    <citation type="journal article" date="2021" name="BMC Genomics">
        <title>Datura genome reveals duplications of psychoactive alkaloid biosynthetic genes and high mutation rate following tissue culture.</title>
        <authorList>
            <person name="Rajewski A."/>
            <person name="Carter-House D."/>
            <person name="Stajich J."/>
            <person name="Litt A."/>
        </authorList>
    </citation>
    <scope>NUCLEOTIDE SEQUENCE [LARGE SCALE GENOMIC DNA]</scope>
    <source>
        <strain evidence="2">AR-01</strain>
    </source>
</reference>
<protein>
    <submittedName>
        <fullName evidence="2">Uncharacterized protein</fullName>
    </submittedName>
</protein>
<dbReference type="EMBL" id="JACEIK010005878">
    <property type="protein sequence ID" value="MCE0482349.1"/>
    <property type="molecule type" value="Genomic_DNA"/>
</dbReference>
<keyword evidence="3" id="KW-1185">Reference proteome</keyword>
<feature type="non-terminal residue" evidence="2">
    <location>
        <position position="223"/>
    </location>
</feature>
<evidence type="ECO:0000313" key="3">
    <source>
        <dbReference type="Proteomes" id="UP000823775"/>
    </source>
</evidence>
<feature type="compositionally biased region" description="Basic and acidic residues" evidence="1">
    <location>
        <begin position="146"/>
        <end position="162"/>
    </location>
</feature>
<evidence type="ECO:0000313" key="2">
    <source>
        <dbReference type="EMBL" id="MCE0482349.1"/>
    </source>
</evidence>
<comment type="caution">
    <text evidence="2">The sequence shown here is derived from an EMBL/GenBank/DDBJ whole genome shotgun (WGS) entry which is preliminary data.</text>
</comment>
<proteinExistence type="predicted"/>
<feature type="region of interest" description="Disordered" evidence="1">
    <location>
        <begin position="142"/>
        <end position="162"/>
    </location>
</feature>
<name>A0ABS8VNH4_DATST</name>
<sequence>MAGQRFLQSLKYERVQCVFRNKMFITDPKDVVIITSRYPMYFTANWLPMYCETLISDDESLSLFLHSPDIFRNHISITTFDMYAVVERTPVISEINDNEFDFGDITYLPSLNIGLSRSVMQKETMIGFEIVNNNDLVVVQQDASDSDTHSDHSLTEDDHSYDNEDVVNVEGEGHGDQNVNYHSIVIPYLDSTEESAEDFTCMRDSGPVRTAFCDSQKPKVIKS</sequence>
<accession>A0ABS8VNH4</accession>
<evidence type="ECO:0000256" key="1">
    <source>
        <dbReference type="SAM" id="MobiDB-lite"/>
    </source>
</evidence>
<organism evidence="2 3">
    <name type="scientific">Datura stramonium</name>
    <name type="common">Jimsonweed</name>
    <name type="synonym">Common thornapple</name>
    <dbReference type="NCBI Taxonomy" id="4076"/>
    <lineage>
        <taxon>Eukaryota</taxon>
        <taxon>Viridiplantae</taxon>
        <taxon>Streptophyta</taxon>
        <taxon>Embryophyta</taxon>
        <taxon>Tracheophyta</taxon>
        <taxon>Spermatophyta</taxon>
        <taxon>Magnoliopsida</taxon>
        <taxon>eudicotyledons</taxon>
        <taxon>Gunneridae</taxon>
        <taxon>Pentapetalae</taxon>
        <taxon>asterids</taxon>
        <taxon>lamiids</taxon>
        <taxon>Solanales</taxon>
        <taxon>Solanaceae</taxon>
        <taxon>Solanoideae</taxon>
        <taxon>Datureae</taxon>
        <taxon>Datura</taxon>
    </lineage>
</organism>
<dbReference type="Proteomes" id="UP000823775">
    <property type="component" value="Unassembled WGS sequence"/>
</dbReference>
<gene>
    <name evidence="2" type="ORF">HAX54_041030</name>
</gene>